<dbReference type="SMART" id="SM00304">
    <property type="entry name" value="HAMP"/>
    <property type="match status" value="1"/>
</dbReference>
<dbReference type="Pfam" id="PF00990">
    <property type="entry name" value="GGDEF"/>
    <property type="match status" value="1"/>
</dbReference>
<dbReference type="Gene3D" id="3.20.20.450">
    <property type="entry name" value="EAL domain"/>
    <property type="match status" value="1"/>
</dbReference>
<protein>
    <submittedName>
        <fullName evidence="5">EAL domain-containing protein</fullName>
    </submittedName>
</protein>
<accession>A0A502FM48</accession>
<evidence type="ECO:0000259" key="2">
    <source>
        <dbReference type="PROSITE" id="PS50883"/>
    </source>
</evidence>
<dbReference type="InterPro" id="IPR001633">
    <property type="entry name" value="EAL_dom"/>
</dbReference>
<evidence type="ECO:0000259" key="4">
    <source>
        <dbReference type="PROSITE" id="PS50887"/>
    </source>
</evidence>
<keyword evidence="1" id="KW-0812">Transmembrane</keyword>
<dbReference type="Pfam" id="PF00563">
    <property type="entry name" value="EAL"/>
    <property type="match status" value="1"/>
</dbReference>
<feature type="transmembrane region" description="Helical" evidence="1">
    <location>
        <begin position="275"/>
        <end position="297"/>
    </location>
</feature>
<dbReference type="SMART" id="SM00052">
    <property type="entry name" value="EAL"/>
    <property type="match status" value="1"/>
</dbReference>
<dbReference type="InterPro" id="IPR003660">
    <property type="entry name" value="HAMP_dom"/>
</dbReference>
<dbReference type="InterPro" id="IPR050706">
    <property type="entry name" value="Cyclic-di-GMP_PDE-like"/>
</dbReference>
<dbReference type="PANTHER" id="PTHR33121">
    <property type="entry name" value="CYCLIC DI-GMP PHOSPHODIESTERASE PDEF"/>
    <property type="match status" value="1"/>
</dbReference>
<dbReference type="CDD" id="cd01948">
    <property type="entry name" value="EAL"/>
    <property type="match status" value="1"/>
</dbReference>
<proteinExistence type="predicted"/>
<dbReference type="PANTHER" id="PTHR33121:SF70">
    <property type="entry name" value="SIGNALING PROTEIN YKOW"/>
    <property type="match status" value="1"/>
</dbReference>
<feature type="domain" description="EAL" evidence="2">
    <location>
        <begin position="523"/>
        <end position="776"/>
    </location>
</feature>
<dbReference type="Gene3D" id="6.10.340.10">
    <property type="match status" value="1"/>
</dbReference>
<feature type="domain" description="HAMP" evidence="3">
    <location>
        <begin position="298"/>
        <end position="350"/>
    </location>
</feature>
<dbReference type="NCBIfam" id="TIGR00254">
    <property type="entry name" value="GGDEF"/>
    <property type="match status" value="1"/>
</dbReference>
<dbReference type="SUPFAM" id="SSF141868">
    <property type="entry name" value="EAL domain-like"/>
    <property type="match status" value="1"/>
</dbReference>
<dbReference type="InterPro" id="IPR035919">
    <property type="entry name" value="EAL_sf"/>
</dbReference>
<dbReference type="PROSITE" id="PS50883">
    <property type="entry name" value="EAL"/>
    <property type="match status" value="1"/>
</dbReference>
<dbReference type="Gene3D" id="3.30.70.270">
    <property type="match status" value="1"/>
</dbReference>
<dbReference type="InterPro" id="IPR029787">
    <property type="entry name" value="Nucleotide_cyclase"/>
</dbReference>
<dbReference type="InterPro" id="IPR043128">
    <property type="entry name" value="Rev_trsase/Diguanyl_cyclase"/>
</dbReference>
<keyword evidence="1" id="KW-1133">Transmembrane helix</keyword>
<dbReference type="InterPro" id="IPR029150">
    <property type="entry name" value="dCache_3"/>
</dbReference>
<gene>
    <name evidence="5" type="ORF">EAH88_17350</name>
</gene>
<dbReference type="GO" id="GO:0071111">
    <property type="term" value="F:cyclic-guanylate-specific phosphodiesterase activity"/>
    <property type="evidence" value="ECO:0007669"/>
    <property type="project" value="InterPro"/>
</dbReference>
<dbReference type="Pfam" id="PF14827">
    <property type="entry name" value="dCache_3"/>
    <property type="match status" value="1"/>
</dbReference>
<reference evidence="5 6" key="1">
    <citation type="journal article" date="2019" name="Environ. Microbiol.">
        <title>Species interactions and distinct microbial communities in high Arctic permafrost affected cryosols are associated with the CH4 and CO2 gas fluxes.</title>
        <authorList>
            <person name="Altshuler I."/>
            <person name="Hamel J."/>
            <person name="Turney S."/>
            <person name="Magnuson E."/>
            <person name="Levesque R."/>
            <person name="Greer C."/>
            <person name="Whyte L.G."/>
        </authorList>
    </citation>
    <scope>NUCLEOTIDE SEQUENCE [LARGE SCALE GENOMIC DNA]</scope>
    <source>
        <strain evidence="5 6">S13Y</strain>
    </source>
</reference>
<dbReference type="CDD" id="cd06225">
    <property type="entry name" value="HAMP"/>
    <property type="match status" value="1"/>
</dbReference>
<dbReference type="InterPro" id="IPR000160">
    <property type="entry name" value="GGDEF_dom"/>
</dbReference>
<dbReference type="PROSITE" id="PS50885">
    <property type="entry name" value="HAMP"/>
    <property type="match status" value="1"/>
</dbReference>
<sequence length="785" mass="84925">MRTMGFRLRLALFFVATLVAVQLLTAGLVYEVTRRALVTEGERQLTANAQAFVAQMDDISARVAGNVEVLSLDYALRSAIAERDRGTVLSVLRNHGRRVGASRMLLIDLDGTVEADTGAVATAPGRFPFPDLIDSAYNRRTAAVVALDGQASWMVVVPIYAPQPVGLVVVNVPLDDALLTHMQQLSALPRDIELAAQSASGRWTVVARGDRRSGLVDSLSAAHHALPWKPLLTKVGGKEYMVLAQRLKQPKQGTPVVAVLGYSLDDALSPFRSVAIAWATLLALGLGVGLLGAWFTARSVSRPIELLATTVRRIAAGDYRAAPGMQRHDEIGQLASAFGSMTEAVRQRELRIRHQAMHDSVTDLPNRVAAETIIDHALAADDGNRGALLMIGLTRVPEIVKTMGHALCDRLMRDTSERIQRVAAGAYLARASDTQFMLWLSSADQAAAVAVALRILDVLNEPYQETDLSIDRLPSVGIAMAPLSSVQASTLLRHAEVAQFAASGSASALSFYDAATDPHRPERLSLMGDLREALDCNGLSLYYQPKLDLASGRFGGAEALLRWNHPRRGWVSPEAFIGMAEDTGNIHRVTRWVLASALAQAQQWIEQGLPLHIAVNLSARDLEEAELPERIGRLLSIHQIPASHLTVEVTERAVIGESDTAIRILRRLAGQGIGIAIDDFGVGQSTFAYLRHLPVSELKIDQMFVKHLATDTNDQIIVRSIVDLSHRLGYRVTAEGVEDQGAQDYLASIGCDHAQGFFVARPMPVDAFAAFVAGQAGHVSAGLLR</sequence>
<keyword evidence="6" id="KW-1185">Reference proteome</keyword>
<dbReference type="Pfam" id="PF00672">
    <property type="entry name" value="HAMP"/>
    <property type="match status" value="1"/>
</dbReference>
<dbReference type="OrthoDB" id="9804951at2"/>
<evidence type="ECO:0000313" key="5">
    <source>
        <dbReference type="EMBL" id="TPG04694.1"/>
    </source>
</evidence>
<comment type="caution">
    <text evidence="5">The sequence shown here is derived from an EMBL/GenBank/DDBJ whole genome shotgun (WGS) entry which is preliminary data.</text>
</comment>
<organism evidence="5 6">
    <name type="scientific">Rhodanobacter glycinis</name>
    <dbReference type="NCBI Taxonomy" id="582702"/>
    <lineage>
        <taxon>Bacteria</taxon>
        <taxon>Pseudomonadati</taxon>
        <taxon>Pseudomonadota</taxon>
        <taxon>Gammaproteobacteria</taxon>
        <taxon>Lysobacterales</taxon>
        <taxon>Rhodanobacteraceae</taxon>
        <taxon>Rhodanobacter</taxon>
    </lineage>
</organism>
<evidence type="ECO:0000259" key="3">
    <source>
        <dbReference type="PROSITE" id="PS50885"/>
    </source>
</evidence>
<dbReference type="SUPFAM" id="SSF158472">
    <property type="entry name" value="HAMP domain-like"/>
    <property type="match status" value="1"/>
</dbReference>
<dbReference type="Proteomes" id="UP000319486">
    <property type="component" value="Unassembled WGS sequence"/>
</dbReference>
<evidence type="ECO:0000313" key="6">
    <source>
        <dbReference type="Proteomes" id="UP000319486"/>
    </source>
</evidence>
<dbReference type="SMART" id="SM00267">
    <property type="entry name" value="GGDEF"/>
    <property type="match status" value="1"/>
</dbReference>
<dbReference type="AlphaFoldDB" id="A0A502FM48"/>
<dbReference type="EMBL" id="RCZO01000012">
    <property type="protein sequence ID" value="TPG04694.1"/>
    <property type="molecule type" value="Genomic_DNA"/>
</dbReference>
<dbReference type="PROSITE" id="PS50887">
    <property type="entry name" value="GGDEF"/>
    <property type="match status" value="1"/>
</dbReference>
<evidence type="ECO:0000256" key="1">
    <source>
        <dbReference type="SAM" id="Phobius"/>
    </source>
</evidence>
<dbReference type="SUPFAM" id="SSF55073">
    <property type="entry name" value="Nucleotide cyclase"/>
    <property type="match status" value="1"/>
</dbReference>
<dbReference type="RefSeq" id="WP_140655385.1">
    <property type="nucleotide sequence ID" value="NZ_RCZB01000001.1"/>
</dbReference>
<name>A0A502FM48_9GAMM</name>
<keyword evidence="1" id="KW-0472">Membrane</keyword>
<dbReference type="GO" id="GO:0007165">
    <property type="term" value="P:signal transduction"/>
    <property type="evidence" value="ECO:0007669"/>
    <property type="project" value="InterPro"/>
</dbReference>
<feature type="domain" description="GGDEF" evidence="4">
    <location>
        <begin position="384"/>
        <end position="514"/>
    </location>
</feature>
<dbReference type="GO" id="GO:0016020">
    <property type="term" value="C:membrane"/>
    <property type="evidence" value="ECO:0007669"/>
    <property type="project" value="InterPro"/>
</dbReference>